<dbReference type="Gene3D" id="2.40.50.100">
    <property type="match status" value="1"/>
</dbReference>
<evidence type="ECO:0000259" key="5">
    <source>
        <dbReference type="Pfam" id="PF25954"/>
    </source>
</evidence>
<evidence type="ECO:0000313" key="7">
    <source>
        <dbReference type="Proteomes" id="UP000095230"/>
    </source>
</evidence>
<accession>A0A1E5IWF2</accession>
<dbReference type="Gene3D" id="2.40.420.20">
    <property type="match status" value="1"/>
</dbReference>
<comment type="similarity">
    <text evidence="1">Belongs to the membrane fusion protein (MFP) (TC 8.A.1) family.</text>
</comment>
<dbReference type="PANTHER" id="PTHR30469:SF11">
    <property type="entry name" value="BLL4320 PROTEIN"/>
    <property type="match status" value="1"/>
</dbReference>
<dbReference type="InterPro" id="IPR058624">
    <property type="entry name" value="MdtA-like_HH"/>
</dbReference>
<dbReference type="OrthoDB" id="9806939at2"/>
<dbReference type="Gene3D" id="2.40.30.170">
    <property type="match status" value="1"/>
</dbReference>
<evidence type="ECO:0000256" key="1">
    <source>
        <dbReference type="ARBA" id="ARBA00009477"/>
    </source>
</evidence>
<dbReference type="GO" id="GO:0019898">
    <property type="term" value="C:extrinsic component of membrane"/>
    <property type="evidence" value="ECO:0007669"/>
    <property type="project" value="InterPro"/>
</dbReference>
<dbReference type="InterPro" id="IPR058625">
    <property type="entry name" value="MdtA-like_BSH"/>
</dbReference>
<dbReference type="Pfam" id="PF25954">
    <property type="entry name" value="Beta-barrel_RND_2"/>
    <property type="match status" value="1"/>
</dbReference>
<dbReference type="Pfam" id="PF25876">
    <property type="entry name" value="HH_MFP_RND"/>
    <property type="match status" value="1"/>
</dbReference>
<dbReference type="FunFam" id="2.40.30.170:FF:000010">
    <property type="entry name" value="Efflux RND transporter periplasmic adaptor subunit"/>
    <property type="match status" value="1"/>
</dbReference>
<comment type="caution">
    <text evidence="6">The sequence shown here is derived from an EMBL/GenBank/DDBJ whole genome shotgun (WGS) entry which is preliminary data.</text>
</comment>
<dbReference type="GO" id="GO:1990961">
    <property type="term" value="P:xenobiotic detoxification by transmembrane export across the plasma membrane"/>
    <property type="evidence" value="ECO:0007669"/>
    <property type="project" value="InterPro"/>
</dbReference>
<keyword evidence="2" id="KW-0175">Coiled coil</keyword>
<dbReference type="PANTHER" id="PTHR30469">
    <property type="entry name" value="MULTIDRUG RESISTANCE PROTEIN MDTA"/>
    <property type="match status" value="1"/>
</dbReference>
<evidence type="ECO:0000313" key="6">
    <source>
        <dbReference type="EMBL" id="OEG74757.1"/>
    </source>
</evidence>
<proteinExistence type="inferred from homology"/>
<gene>
    <name evidence="6" type="ORF">BEL05_01485</name>
</gene>
<feature type="domain" description="Multidrug resistance protein MdtA-like alpha-helical hairpin" evidence="3">
    <location>
        <begin position="105"/>
        <end position="165"/>
    </location>
</feature>
<dbReference type="STRING" id="23.BEL05_01485"/>
<dbReference type="InterPro" id="IPR058792">
    <property type="entry name" value="Beta-barrel_RND_2"/>
</dbReference>
<dbReference type="GO" id="GO:1990195">
    <property type="term" value="C:macrolide transmembrane transporter complex"/>
    <property type="evidence" value="ECO:0007669"/>
    <property type="project" value="InterPro"/>
</dbReference>
<dbReference type="RefSeq" id="WP_069670574.1">
    <property type="nucleotide sequence ID" value="NZ_BPFF01000081.1"/>
</dbReference>
<evidence type="ECO:0000259" key="3">
    <source>
        <dbReference type="Pfam" id="PF25876"/>
    </source>
</evidence>
<dbReference type="Proteomes" id="UP000095230">
    <property type="component" value="Unassembled WGS sequence"/>
</dbReference>
<evidence type="ECO:0000256" key="2">
    <source>
        <dbReference type="ARBA" id="ARBA00023054"/>
    </source>
</evidence>
<dbReference type="Gene3D" id="6.10.140.1990">
    <property type="match status" value="1"/>
</dbReference>
<feature type="domain" description="CusB-like beta-barrel" evidence="5">
    <location>
        <begin position="204"/>
        <end position="273"/>
    </location>
</feature>
<dbReference type="InterPro" id="IPR030190">
    <property type="entry name" value="MacA_alpha-hairpin_sf"/>
</dbReference>
<sequence>MKKWTLIMLIIAMLAFGSVIGFNLMVKGKIADAIANMPEPVSPITAMVVTPQHWQPTIDAIGFVEPNQGVTIANELSGVVANINFENGSEVQVGQNLIELDSAVEKANLKSKMVQLPAAEADFKRLSRLYKQNSVSKQDLDNSEAKYLTLKADIESLTATIERREIDAPFSGLVGIRGVNLGEYLQAGTDIVRLEDISTMKIRFTIPQTQLPKVSKGQSIHVYVDAYPDTPFEGLISAIEPAVFYQSGLIQIQATIPNTDAKLRSGMFARVAVLLPEMTEQIVLPQNAITFTLYGNSIFIIEDKTEDGETVKRVKQVNVDVLERNGNDALVSGAIKAGDNIVTSGQLRLSNNSKVSVTQSDALTPPANMPQL</sequence>
<dbReference type="GO" id="GO:0015562">
    <property type="term" value="F:efflux transmembrane transporter activity"/>
    <property type="evidence" value="ECO:0007669"/>
    <property type="project" value="TreeGrafter"/>
</dbReference>
<feature type="domain" description="Multidrug resistance protein MdtA-like barrel-sandwich hybrid" evidence="4">
    <location>
        <begin position="70"/>
        <end position="189"/>
    </location>
</feature>
<dbReference type="NCBIfam" id="TIGR01730">
    <property type="entry name" value="RND_mfp"/>
    <property type="match status" value="1"/>
</dbReference>
<dbReference type="SUPFAM" id="SSF111369">
    <property type="entry name" value="HlyD-like secretion proteins"/>
    <property type="match status" value="1"/>
</dbReference>
<dbReference type="GO" id="GO:1990281">
    <property type="term" value="C:efflux pump complex"/>
    <property type="evidence" value="ECO:0007669"/>
    <property type="project" value="TreeGrafter"/>
</dbReference>
<evidence type="ECO:0000259" key="4">
    <source>
        <dbReference type="Pfam" id="PF25917"/>
    </source>
</evidence>
<dbReference type="Pfam" id="PF25917">
    <property type="entry name" value="BSH_RND"/>
    <property type="match status" value="1"/>
</dbReference>
<reference evidence="6 7" key="1">
    <citation type="submission" date="2016-07" db="EMBL/GenBank/DDBJ databases">
        <title>Whole-genome of two Shewanella species isolated from a digestive organ of sea cucumber Apostichopus japonicus Selenka 1867.</title>
        <authorList>
            <person name="Hong H.-H."/>
            <person name="Choi H."/>
            <person name="Cheon S."/>
            <person name="Oh J.-S."/>
            <person name="Lee H.-G."/>
            <person name="Park C."/>
        </authorList>
    </citation>
    <scope>NUCLEOTIDE SEQUENCE [LARGE SCALE GENOMIC DNA]</scope>
    <source>
        <strain evidence="6 7">CSB03KR</strain>
    </source>
</reference>
<name>A0A1E5IWF2_SHECO</name>
<protein>
    <submittedName>
        <fullName evidence="6">Efflux transporter periplasmic adaptor subunit</fullName>
    </submittedName>
</protein>
<dbReference type="EMBL" id="MCBT01000015">
    <property type="protein sequence ID" value="OEG74757.1"/>
    <property type="molecule type" value="Genomic_DNA"/>
</dbReference>
<organism evidence="6 7">
    <name type="scientific">Shewanella colwelliana</name>
    <name type="common">Alteromonas colwelliana</name>
    <dbReference type="NCBI Taxonomy" id="23"/>
    <lineage>
        <taxon>Bacteria</taxon>
        <taxon>Pseudomonadati</taxon>
        <taxon>Pseudomonadota</taxon>
        <taxon>Gammaproteobacteria</taxon>
        <taxon>Alteromonadales</taxon>
        <taxon>Shewanellaceae</taxon>
        <taxon>Shewanella</taxon>
    </lineage>
</organism>
<dbReference type="InterPro" id="IPR006143">
    <property type="entry name" value="RND_pump_MFP"/>
</dbReference>
<dbReference type="AlphaFoldDB" id="A0A1E5IWF2"/>
<dbReference type="GO" id="GO:0030313">
    <property type="term" value="C:cell envelope"/>
    <property type="evidence" value="ECO:0007669"/>
    <property type="project" value="UniProtKB-SubCell"/>
</dbReference>